<reference evidence="1 2" key="1">
    <citation type="submission" date="2019-04" db="EMBL/GenBank/DDBJ databases">
        <title>Niastella caeni sp. nov., isolated from activated sludge.</title>
        <authorList>
            <person name="Sheng M."/>
        </authorList>
    </citation>
    <scope>NUCLEOTIDE SEQUENCE [LARGE SCALE GENOMIC DNA]</scope>
    <source>
        <strain evidence="1 2">HX-2-15</strain>
    </source>
</reference>
<name>A0A4S8HSU8_9BACT</name>
<dbReference type="AlphaFoldDB" id="A0A4S8HSU8"/>
<keyword evidence="2" id="KW-1185">Reference proteome</keyword>
<dbReference type="OrthoDB" id="650179at2"/>
<organism evidence="1 2">
    <name type="scientific">Niastella caeni</name>
    <dbReference type="NCBI Taxonomy" id="2569763"/>
    <lineage>
        <taxon>Bacteria</taxon>
        <taxon>Pseudomonadati</taxon>
        <taxon>Bacteroidota</taxon>
        <taxon>Chitinophagia</taxon>
        <taxon>Chitinophagales</taxon>
        <taxon>Chitinophagaceae</taxon>
        <taxon>Niastella</taxon>
    </lineage>
</organism>
<evidence type="ECO:0000313" key="2">
    <source>
        <dbReference type="Proteomes" id="UP000306918"/>
    </source>
</evidence>
<evidence type="ECO:0000313" key="1">
    <source>
        <dbReference type="EMBL" id="THU38365.1"/>
    </source>
</evidence>
<accession>A0A4S8HSU8</accession>
<proteinExistence type="predicted"/>
<protein>
    <recommendedName>
        <fullName evidence="3">T9SS type A sorting domain-containing protein</fullName>
    </recommendedName>
</protein>
<gene>
    <name evidence="1" type="ORF">FAM09_16965</name>
</gene>
<comment type="caution">
    <text evidence="1">The sequence shown here is derived from an EMBL/GenBank/DDBJ whole genome shotgun (WGS) entry which is preliminary data.</text>
</comment>
<dbReference type="EMBL" id="STFF01000004">
    <property type="protein sequence ID" value="THU38365.1"/>
    <property type="molecule type" value="Genomic_DNA"/>
</dbReference>
<dbReference type="Gene3D" id="2.60.120.260">
    <property type="entry name" value="Galactose-binding domain-like"/>
    <property type="match status" value="1"/>
</dbReference>
<evidence type="ECO:0008006" key="3">
    <source>
        <dbReference type="Google" id="ProtNLM"/>
    </source>
</evidence>
<dbReference type="Proteomes" id="UP000306918">
    <property type="component" value="Unassembled WGS sequence"/>
</dbReference>
<sequence>MLKTMPINCTTVVSFFPVSIQHAFIKCLFFFMCLFFTGALSAQDLVVTGGFSGGFSGNWSHTNCNMETAAETVYGGTDVSNYVAEIDQDNCFQQTICIIPGTTYTVSLKSSRVINSLTPSNPGFVITVTGLITSTVFLNQTTYRNNTTWDLATSTYTFTIPSGSAERYITLRFDHPSDLLSENGVVLDDIELHPPADMFITGINGQTIVVRDSIYHLGLANALTGITYDWDFDAGSTPATSTSATPSVSWNTTGAKNLSVAIQNGSCTVYRFGLSFLAQGTLPLQFTSLTGNVINDKATLNWSTFDENNTSHFVIERSVNGVQYESIGTVKCYNMPGSHSYSFTDPKYSSPSFYRLKQVDINGLAQFSSVVIIKKATDVVDVNLYPSRAGNAVTYAITIKQPATATMQIVNTVGQVIINRSIKLSQGVNVQTLDVSQLSVGQYFLSLSIPGHVNGISKPFIKN</sequence>
<dbReference type="RefSeq" id="WP_136578321.1">
    <property type="nucleotide sequence ID" value="NZ_STFF01000004.1"/>
</dbReference>